<dbReference type="Gramene" id="Tc04v2_t016060.1">
    <property type="protein sequence ID" value="Tc04v2_p016060.1"/>
    <property type="gene ID" value="Tc04v2_g016060"/>
</dbReference>
<dbReference type="CDD" id="cd22157">
    <property type="entry name" value="F-box_AtFBW1-like"/>
    <property type="match status" value="1"/>
</dbReference>
<dbReference type="SMART" id="SM00256">
    <property type="entry name" value="FBOX"/>
    <property type="match status" value="1"/>
</dbReference>
<protein>
    <submittedName>
        <fullName evidence="3 4">F-box protein CPR30</fullName>
    </submittedName>
</protein>
<dbReference type="Pfam" id="PF07734">
    <property type="entry name" value="FBA_1"/>
    <property type="match status" value="1"/>
</dbReference>
<dbReference type="SUPFAM" id="SSF81383">
    <property type="entry name" value="F-box domain"/>
    <property type="match status" value="1"/>
</dbReference>
<dbReference type="AlphaFoldDB" id="A0AB32VS49"/>
<dbReference type="KEGG" id="tcc:108661505"/>
<dbReference type="InterPro" id="IPR006527">
    <property type="entry name" value="F-box-assoc_dom_typ1"/>
</dbReference>
<dbReference type="InterPro" id="IPR036047">
    <property type="entry name" value="F-box-like_dom_sf"/>
</dbReference>
<dbReference type="Gene3D" id="1.20.1280.50">
    <property type="match status" value="1"/>
</dbReference>
<gene>
    <name evidence="3" type="primary">LOC18507219</name>
    <name evidence="4" type="synonym">LOC108661505</name>
</gene>
<proteinExistence type="predicted"/>
<dbReference type="InterPro" id="IPR001810">
    <property type="entry name" value="F-box_dom"/>
</dbReference>
<dbReference type="Pfam" id="PF00646">
    <property type="entry name" value="F-box"/>
    <property type="match status" value="1"/>
</dbReference>
<evidence type="ECO:0000313" key="4">
    <source>
        <dbReference type="RefSeq" id="XP_017974116.1"/>
    </source>
</evidence>
<dbReference type="PROSITE" id="PS50181">
    <property type="entry name" value="FBOX"/>
    <property type="match status" value="1"/>
</dbReference>
<dbReference type="GeneID" id="18507219"/>
<dbReference type="RefSeq" id="XP_017974116.1">
    <property type="nucleotide sequence ID" value="XM_018118627.1"/>
</dbReference>
<evidence type="ECO:0000259" key="1">
    <source>
        <dbReference type="PROSITE" id="PS50181"/>
    </source>
</evidence>
<evidence type="ECO:0000313" key="2">
    <source>
        <dbReference type="Proteomes" id="UP000694886"/>
    </source>
</evidence>
<dbReference type="Proteomes" id="UP000694886">
    <property type="component" value="Chromosome 4"/>
</dbReference>
<name>A0AB32VS49_THECC</name>
<evidence type="ECO:0000313" key="3">
    <source>
        <dbReference type="RefSeq" id="XP_007099666.2"/>
    </source>
</evidence>
<dbReference type="InterPro" id="IPR050796">
    <property type="entry name" value="SCF_F-box_component"/>
</dbReference>
<dbReference type="KEGG" id="tcc:18507219"/>
<dbReference type="PANTHER" id="PTHR31672">
    <property type="entry name" value="BNACNNG10540D PROTEIN"/>
    <property type="match status" value="1"/>
</dbReference>
<dbReference type="RefSeq" id="XP_007099666.2">
    <property type="nucleotide sequence ID" value="XM_007099604.2"/>
</dbReference>
<accession>A0AB32VS49</accession>
<dbReference type="GeneID" id="108661505"/>
<sequence>METLPQLPQDIIVNILSRLPVKSLLQFKCVSKPWRSLISDPHFAKLQLTQSQRNGNFSSQRVLLITEPPESAACEASGDDDDSKLILKLEYPTAMKRTPDSDELMDGQVDLGGSCNGLVCLVFENDRVFLLNPTIRETKELAKLNAFDRMGTFSYGFGFDFSTNDYKVVRAARPSSEDDASSETEVEILELKSNIWRRIEGFKSGIEIEGPGIFLHGALYWLGEKESDGLEIVNVIVSFQLAEEKFQLMPLPDQIEESNDSRVLGVSGDCLCLFNGCGERYFEAWLLKDSNKSSWTRLFGVQRDLVPRHRYWEKALCYTKSGKVVIDYGGRCLVWYDPKEKTSKTYTSRSNWGWFDPAIYNESLISPNCYDA</sequence>
<dbReference type="Gramene" id="Tc04v2_t016030.1">
    <property type="protein sequence ID" value="Tc04v2_p016030.1"/>
    <property type="gene ID" value="Tc04v2_g016030"/>
</dbReference>
<reference evidence="2" key="1">
    <citation type="journal article" date="1997" name="Nucleic Acids Res.">
        <title>tRNAscan-SE: a program for improved detection of transfer RNA genes in genomic sequence.</title>
        <authorList>
            <person name="Lowe T.M."/>
            <person name="Eddy S.R."/>
        </authorList>
    </citation>
    <scope>NUCLEOTIDE SEQUENCE [LARGE SCALE GENOMIC DNA]</scope>
    <source>
        <strain evidence="2">r\B97-61/B2</strain>
    </source>
</reference>
<dbReference type="NCBIfam" id="TIGR01640">
    <property type="entry name" value="F_box_assoc_1"/>
    <property type="match status" value="1"/>
</dbReference>
<organism evidence="2 3">
    <name type="scientific">Theobroma cacao</name>
    <name type="common">Cacao</name>
    <name type="synonym">Cocoa</name>
    <dbReference type="NCBI Taxonomy" id="3641"/>
    <lineage>
        <taxon>Eukaryota</taxon>
        <taxon>Viridiplantae</taxon>
        <taxon>Streptophyta</taxon>
        <taxon>Embryophyta</taxon>
        <taxon>Tracheophyta</taxon>
        <taxon>Spermatophyta</taxon>
        <taxon>Magnoliopsida</taxon>
        <taxon>eudicotyledons</taxon>
        <taxon>Gunneridae</taxon>
        <taxon>Pentapetalae</taxon>
        <taxon>rosids</taxon>
        <taxon>malvids</taxon>
        <taxon>Malvales</taxon>
        <taxon>Malvaceae</taxon>
        <taxon>Byttnerioideae</taxon>
        <taxon>Theobroma</taxon>
    </lineage>
</organism>
<dbReference type="InterPro" id="IPR017451">
    <property type="entry name" value="F-box-assoc_interact_dom"/>
</dbReference>
<reference evidence="3 4" key="2">
    <citation type="submission" date="2025-04" db="UniProtKB">
        <authorList>
            <consortium name="RefSeq"/>
        </authorList>
    </citation>
    <scope>IDENTIFICATION</scope>
</reference>
<dbReference type="PANTHER" id="PTHR31672:SF13">
    <property type="entry name" value="F-BOX PROTEIN CPR30-LIKE"/>
    <property type="match status" value="1"/>
</dbReference>
<feature type="domain" description="F-box" evidence="1">
    <location>
        <begin position="1"/>
        <end position="46"/>
    </location>
</feature>